<organism evidence="1 2">
    <name type="scientific">Cytobacillus gottheilii</name>
    <dbReference type="NCBI Taxonomy" id="859144"/>
    <lineage>
        <taxon>Bacteria</taxon>
        <taxon>Bacillati</taxon>
        <taxon>Bacillota</taxon>
        <taxon>Bacilli</taxon>
        <taxon>Bacillales</taxon>
        <taxon>Bacillaceae</taxon>
        <taxon>Cytobacillus</taxon>
    </lineage>
</organism>
<dbReference type="Pfam" id="PF06338">
    <property type="entry name" value="ComK"/>
    <property type="match status" value="1"/>
</dbReference>
<accession>A0ABX8FCU4</accession>
<dbReference type="EMBL" id="CP071709">
    <property type="protein sequence ID" value="QVY61271.1"/>
    <property type="molecule type" value="Genomic_DNA"/>
</dbReference>
<evidence type="ECO:0000313" key="1">
    <source>
        <dbReference type="EMBL" id="QVY61271.1"/>
    </source>
</evidence>
<evidence type="ECO:0000313" key="2">
    <source>
        <dbReference type="Proteomes" id="UP000679247"/>
    </source>
</evidence>
<sequence>MNILDRYAVNHLTSLIKGEHYMYGHLYTRVIEGNQTFLVRMTPLEVLEYTLTSVGSDLKGATKSARIILGKGYMTPIIVNAYQEVCMFPTHSPKSEHCIWFNPKNIINIEENGSSTKVILNYHFTILVEVNIKSIKNKRYDGFSLLDSTKQNGIKVRDISTNEKTKQYPIIREKSGKYNFDVFKKKDDNEDDK</sequence>
<name>A0ABX8FCU4_9BACI</name>
<proteinExistence type="predicted"/>
<keyword evidence="2" id="KW-1185">Reference proteome</keyword>
<dbReference type="Proteomes" id="UP000679247">
    <property type="component" value="Chromosome"/>
</dbReference>
<reference evidence="1 2" key="1">
    <citation type="submission" date="2021-03" db="EMBL/GenBank/DDBJ databases">
        <title>The first data on the complete genome of the tetrodotoxin-producing bacterium.</title>
        <authorList>
            <person name="Melnikova D.I."/>
            <person name="Nijland R."/>
            <person name="Magarlamov T.Y."/>
        </authorList>
    </citation>
    <scope>NUCLEOTIDE SEQUENCE [LARGE SCALE GENOMIC DNA]</scope>
    <source>
        <strain evidence="1 2">1839</strain>
    </source>
</reference>
<protein>
    <submittedName>
        <fullName evidence="1">Competence protein ComK</fullName>
    </submittedName>
</protein>
<dbReference type="InterPro" id="IPR010461">
    <property type="entry name" value="ComK"/>
</dbReference>
<gene>
    <name evidence="1" type="ORF">J1899_20315</name>
</gene>
<dbReference type="RefSeq" id="WP_214476335.1">
    <property type="nucleotide sequence ID" value="NZ_CP071709.1"/>
</dbReference>